<dbReference type="STRING" id="1120918.SAMN05216249_10918"/>
<feature type="domain" description="Prepilin type IV endopeptidase peptidase" evidence="3">
    <location>
        <begin position="8"/>
        <end position="111"/>
    </location>
</feature>
<proteinExistence type="inferred from homology"/>
<gene>
    <name evidence="4" type="ORF">SAMN05216249_10918</name>
</gene>
<feature type="transmembrane region" description="Helical" evidence="2">
    <location>
        <begin position="30"/>
        <end position="49"/>
    </location>
</feature>
<keyword evidence="2" id="KW-0472">Membrane</keyword>
<keyword evidence="2" id="KW-0812">Transmembrane</keyword>
<accession>A0A1I0YBB0</accession>
<dbReference type="PANTHER" id="PTHR30487">
    <property type="entry name" value="TYPE 4 PREPILIN-LIKE PROTEINS LEADER PEPTIDE-PROCESSING ENZYME"/>
    <property type="match status" value="1"/>
</dbReference>
<dbReference type="Gene3D" id="1.20.120.1220">
    <property type="match status" value="1"/>
</dbReference>
<feature type="transmembrane region" description="Helical" evidence="2">
    <location>
        <begin position="6"/>
        <end position="23"/>
    </location>
</feature>
<dbReference type="GO" id="GO:0004190">
    <property type="term" value="F:aspartic-type endopeptidase activity"/>
    <property type="evidence" value="ECO:0007669"/>
    <property type="project" value="InterPro"/>
</dbReference>
<comment type="similarity">
    <text evidence="1">Belongs to the peptidase A24 family.</text>
</comment>
<dbReference type="GO" id="GO:0006465">
    <property type="term" value="P:signal peptide processing"/>
    <property type="evidence" value="ECO:0007669"/>
    <property type="project" value="TreeGrafter"/>
</dbReference>
<dbReference type="AlphaFoldDB" id="A0A1I0YBB0"/>
<organism evidence="4 5">
    <name type="scientific">Acetitomaculum ruminis DSM 5522</name>
    <dbReference type="NCBI Taxonomy" id="1120918"/>
    <lineage>
        <taxon>Bacteria</taxon>
        <taxon>Bacillati</taxon>
        <taxon>Bacillota</taxon>
        <taxon>Clostridia</taxon>
        <taxon>Lachnospirales</taxon>
        <taxon>Lachnospiraceae</taxon>
        <taxon>Acetitomaculum</taxon>
    </lineage>
</organism>
<dbReference type="PANTHER" id="PTHR30487:SF0">
    <property type="entry name" value="PREPILIN LEADER PEPTIDASE_N-METHYLTRANSFERASE-RELATED"/>
    <property type="match status" value="1"/>
</dbReference>
<evidence type="ECO:0000256" key="2">
    <source>
        <dbReference type="SAM" id="Phobius"/>
    </source>
</evidence>
<evidence type="ECO:0000313" key="4">
    <source>
        <dbReference type="EMBL" id="SFB09473.1"/>
    </source>
</evidence>
<evidence type="ECO:0000259" key="3">
    <source>
        <dbReference type="Pfam" id="PF01478"/>
    </source>
</evidence>
<dbReference type="InterPro" id="IPR050882">
    <property type="entry name" value="Prepilin_peptidase/N-MTase"/>
</dbReference>
<dbReference type="RefSeq" id="WP_177205608.1">
    <property type="nucleotide sequence ID" value="NZ_FOJY01000009.1"/>
</dbReference>
<dbReference type="InterPro" id="IPR000045">
    <property type="entry name" value="Prepilin_IV_endopep_pep"/>
</dbReference>
<name>A0A1I0YBB0_9FIRM</name>
<keyword evidence="5" id="KW-1185">Reference proteome</keyword>
<reference evidence="4 5" key="1">
    <citation type="submission" date="2016-10" db="EMBL/GenBank/DDBJ databases">
        <authorList>
            <person name="de Groot N.N."/>
        </authorList>
    </citation>
    <scope>NUCLEOTIDE SEQUENCE [LARGE SCALE GENOMIC DNA]</scope>
    <source>
        <strain evidence="4 5">DSM 5522</strain>
    </source>
</reference>
<dbReference type="EMBL" id="FOJY01000009">
    <property type="protein sequence ID" value="SFB09473.1"/>
    <property type="molecule type" value="Genomic_DNA"/>
</dbReference>
<dbReference type="Pfam" id="PF01478">
    <property type="entry name" value="Peptidase_A24"/>
    <property type="match status" value="1"/>
</dbReference>
<evidence type="ECO:0000313" key="5">
    <source>
        <dbReference type="Proteomes" id="UP000198838"/>
    </source>
</evidence>
<dbReference type="GO" id="GO:0005886">
    <property type="term" value="C:plasma membrane"/>
    <property type="evidence" value="ECO:0007669"/>
    <property type="project" value="TreeGrafter"/>
</dbReference>
<evidence type="ECO:0000256" key="1">
    <source>
        <dbReference type="ARBA" id="ARBA00005801"/>
    </source>
</evidence>
<sequence length="170" mass="19116">MYLIYHGLLILLLLLAVFYDFQTLKISNKIIITGLIIGLTGQLYFRGLLAGTLNFFEGIMIPLIILIPLFVFSMIGAGDIKLLAVVGAFLGYKAVFDCIIISFLLGAVLALVKMLKEGNLLSRLQYLAEYFKEFLITKKIKPYYIPEEGNKNILHFSLEIFLGVLISLVF</sequence>
<dbReference type="Proteomes" id="UP000198838">
    <property type="component" value="Unassembled WGS sequence"/>
</dbReference>
<feature type="transmembrane region" description="Helical" evidence="2">
    <location>
        <begin position="55"/>
        <end position="75"/>
    </location>
</feature>
<protein>
    <submittedName>
        <fullName evidence="4">Prepilin peptidase CpaA</fullName>
    </submittedName>
</protein>
<keyword evidence="2" id="KW-1133">Transmembrane helix</keyword>
<feature type="transmembrane region" description="Helical" evidence="2">
    <location>
        <begin position="82"/>
        <end position="112"/>
    </location>
</feature>